<dbReference type="Pfam" id="PF00400">
    <property type="entry name" value="WD40"/>
    <property type="match status" value="2"/>
</dbReference>
<dbReference type="Gene3D" id="2.130.10.10">
    <property type="entry name" value="YVTN repeat-like/Quinoprotein amine dehydrogenase"/>
    <property type="match status" value="1"/>
</dbReference>
<evidence type="ECO:0000313" key="7">
    <source>
        <dbReference type="RefSeq" id="XP_029406926.1"/>
    </source>
</evidence>
<feature type="region of interest" description="Disordered" evidence="4">
    <location>
        <begin position="572"/>
        <end position="624"/>
    </location>
</feature>
<keyword evidence="2" id="KW-0539">Nucleus</keyword>
<dbReference type="InterPro" id="IPR001680">
    <property type="entry name" value="WD40_rpt"/>
</dbReference>
<accession>A0A8N4QCP8</accession>
<evidence type="ECO:0000256" key="3">
    <source>
        <dbReference type="ARBA" id="ARBA00038335"/>
    </source>
</evidence>
<feature type="domain" description="Small-subunit processome Utp12" evidence="5">
    <location>
        <begin position="446"/>
        <end position="550"/>
    </location>
</feature>
<sequence>MALGQQHVLGFSPNGKLFAFINDQGILRIWDTETNELKQEYTPNLQLSGPCTALTWVITTSTGHNAEGKKAKKARKSHNGPSHDTEAIYLALGTSNGHISLYSYALGKIERNLKGEGHSGKVTCLTQDAEGHLYSSGEDCQIIKWSLSEEKQISSWSVGTEKPYSIVYLEISNNLVVGGRQIKVYSVATQELVQTFTGHTSDINLMNSLVLDESSEYVVSTSRMERIICIWKIGKKGRNKNASSTLIMEDVAHCLTCQVDIDRNVRVASVTRSGVIHMYLIAVENIKPEKPIKPKLTIEVASDSATVIAPIPAVSVSLQHSSRPQELIFGYGNKSFLVFEHLTPNFTEKLQVLIRTDPKTLYLKRGKLSKKDGKAGDAQKTITPIVNEADVEYKSSATVPKKKLKAVEMPMESRLQNLNLNAVAGSGAPQAQSKVQLLVQALHSKDNVLLRSVLHTRDIKTIQLTLHKLPVQYVGPLVNELTQFMQKQRMNVEYAVDWLKILVQTHSSQLMALGSEDLLNKFGPCIGLIEHRVNCLKELSKVAGRLDLLINQIKRNNNEDNLNSANVLVYEDNDSSDSEIEDTGEKSASDDEWDEDIEEDVENMDQDDEDNDESDADDAEEMET</sequence>
<dbReference type="Proteomes" id="UP001652620">
    <property type="component" value="Chromosome 3"/>
</dbReference>
<dbReference type="RefSeq" id="XP_029406926.1">
    <property type="nucleotide sequence ID" value="XM_029551066.2"/>
</dbReference>
<evidence type="ECO:0000313" key="6">
    <source>
        <dbReference type="Proteomes" id="UP001652620"/>
    </source>
</evidence>
<dbReference type="SMR" id="A0A8N4QCP8"/>
<evidence type="ECO:0000256" key="1">
    <source>
        <dbReference type="ARBA" id="ARBA00004123"/>
    </source>
</evidence>
<reference evidence="7" key="1">
    <citation type="submission" date="2025-08" db="UniProtKB">
        <authorList>
            <consortium name="RefSeq"/>
        </authorList>
    </citation>
    <scope>IDENTIFICATION</scope>
    <source>
        <tissue evidence="7">Adult</tissue>
    </source>
</reference>
<evidence type="ECO:0000256" key="2">
    <source>
        <dbReference type="ARBA" id="ARBA00023242"/>
    </source>
</evidence>
<dbReference type="PANTHER" id="PTHR44267:SF1">
    <property type="entry name" value="WD REPEAT-CONTAINING PROTEIN 43"/>
    <property type="match status" value="1"/>
</dbReference>
<comment type="subcellular location">
    <subcellularLocation>
        <location evidence="1">Nucleus</location>
    </subcellularLocation>
</comment>
<comment type="similarity">
    <text evidence="3">Belongs to the UTP5 family.</text>
</comment>
<dbReference type="SMART" id="SM00320">
    <property type="entry name" value="WD40"/>
    <property type="match status" value="3"/>
</dbReference>
<dbReference type="Pfam" id="PF04003">
    <property type="entry name" value="Utp12"/>
    <property type="match status" value="1"/>
</dbReference>
<dbReference type="KEGG" id="bdr:105228100"/>
<feature type="compositionally biased region" description="Acidic residues" evidence="4">
    <location>
        <begin position="590"/>
        <end position="624"/>
    </location>
</feature>
<dbReference type="GO" id="GO:0005730">
    <property type="term" value="C:nucleolus"/>
    <property type="evidence" value="ECO:0007669"/>
    <property type="project" value="TreeGrafter"/>
</dbReference>
<dbReference type="OrthoDB" id="30195at2759"/>
<dbReference type="OMA" id="PCTALTW"/>
<evidence type="ECO:0000256" key="4">
    <source>
        <dbReference type="SAM" id="MobiDB-lite"/>
    </source>
</evidence>
<dbReference type="SUPFAM" id="SSF50978">
    <property type="entry name" value="WD40 repeat-like"/>
    <property type="match status" value="1"/>
</dbReference>
<feature type="compositionally biased region" description="Acidic residues" evidence="4">
    <location>
        <begin position="572"/>
        <end position="582"/>
    </location>
</feature>
<gene>
    <name evidence="7" type="primary">LOC105228100</name>
</gene>
<dbReference type="InterPro" id="IPR036322">
    <property type="entry name" value="WD40_repeat_dom_sf"/>
</dbReference>
<dbReference type="GO" id="GO:0000462">
    <property type="term" value="P:maturation of SSU-rRNA from tricistronic rRNA transcript (SSU-rRNA, 5.8S rRNA, LSU-rRNA)"/>
    <property type="evidence" value="ECO:0007669"/>
    <property type="project" value="TreeGrafter"/>
</dbReference>
<keyword evidence="6" id="KW-1185">Reference proteome</keyword>
<dbReference type="AlphaFoldDB" id="A0A8N4QCP8"/>
<dbReference type="GeneID" id="105228100"/>
<proteinExistence type="inferred from homology"/>
<dbReference type="PANTHER" id="PTHR44267">
    <property type="entry name" value="WD REPEAT-CONTAINING PROTEIN 43"/>
    <property type="match status" value="1"/>
</dbReference>
<name>A0A8N4QCP8_BACDO</name>
<dbReference type="InterPro" id="IPR015943">
    <property type="entry name" value="WD40/YVTN_repeat-like_dom_sf"/>
</dbReference>
<protein>
    <submittedName>
        <fullName evidence="7">WD repeat-containing protein 43</fullName>
    </submittedName>
</protein>
<dbReference type="InterPro" id="IPR007148">
    <property type="entry name" value="SSU_processome_Utp12"/>
</dbReference>
<dbReference type="InterPro" id="IPR052414">
    <property type="entry name" value="U3_snoRNA-assoc_WDR"/>
</dbReference>
<evidence type="ECO:0000259" key="5">
    <source>
        <dbReference type="Pfam" id="PF04003"/>
    </source>
</evidence>
<organism evidence="6 7">
    <name type="scientific">Bactrocera dorsalis</name>
    <name type="common">Oriental fruit fly</name>
    <name type="synonym">Dacus dorsalis</name>
    <dbReference type="NCBI Taxonomy" id="27457"/>
    <lineage>
        <taxon>Eukaryota</taxon>
        <taxon>Metazoa</taxon>
        <taxon>Ecdysozoa</taxon>
        <taxon>Arthropoda</taxon>
        <taxon>Hexapoda</taxon>
        <taxon>Insecta</taxon>
        <taxon>Pterygota</taxon>
        <taxon>Neoptera</taxon>
        <taxon>Endopterygota</taxon>
        <taxon>Diptera</taxon>
        <taxon>Brachycera</taxon>
        <taxon>Muscomorpha</taxon>
        <taxon>Tephritoidea</taxon>
        <taxon>Tephritidae</taxon>
        <taxon>Bactrocera</taxon>
        <taxon>Bactrocera</taxon>
    </lineage>
</organism>